<sequence length="516" mass="54966">MTNHKEAQVVLRLDNITKRFGSLTANDAISFDLAQGEVIALLGENGAGKTTLMNILFGHYTADEGRVEVFGQALPPGNPRAALAAGVGMVHQHFTLADNMTVLENIVLGTAPLWKLGFGKAAARRRILALVQDYGLQVDPDAQVGSLTVGERQRVEILKALYRDARILILDEPTAVLTPQETDDLFATMRKAVALGLSVIFISHKLHEVTAISNRVVVLRHGKLVAEARTADTDKHILAQMMVGEEVAPPSVRAANPGDVLIALDQVSTPDRGSAPGLKSVNLNLRAGQIIGLAGVSGNGQAALADLIGGLIAPAAGSLRIHDAAPKSWTPRAALAAGIARIPEDRHKTGTIADFDLTENAVLELYTKPPFSTKGWMHWQAARDFTQTVIEGYDVRCPGPDTRIRLLSGGNMQKLILGRVLETAPEVVLANQPVRGLDIGALTYVHEQLLAARDRGAAVLLISEDLDEVTALSDVIHAISEGRLSPGFERGALSTTELGVWMAGHGFEEEGGSHAA</sequence>
<evidence type="ECO:0000256" key="1">
    <source>
        <dbReference type="ARBA" id="ARBA00004202"/>
    </source>
</evidence>
<dbReference type="GO" id="GO:0005886">
    <property type="term" value="C:plasma membrane"/>
    <property type="evidence" value="ECO:0007669"/>
    <property type="project" value="UniProtKB-SubCell"/>
</dbReference>
<keyword evidence="7 11" id="KW-0067">ATP-binding</keyword>
<dbReference type="CDD" id="cd03215">
    <property type="entry name" value="ABC_Carb_Monos_II"/>
    <property type="match status" value="1"/>
</dbReference>
<protein>
    <submittedName>
        <fullName evidence="11">Sugar ABC transporter ATP-binding protein</fullName>
    </submittedName>
</protein>
<dbReference type="PROSITE" id="PS50893">
    <property type="entry name" value="ABC_TRANSPORTER_2"/>
    <property type="match status" value="2"/>
</dbReference>
<dbReference type="AlphaFoldDB" id="A0A061SPI7"/>
<keyword evidence="5" id="KW-0677">Repeat</keyword>
<evidence type="ECO:0000256" key="2">
    <source>
        <dbReference type="ARBA" id="ARBA00022448"/>
    </source>
</evidence>
<dbReference type="FunFam" id="3.40.50.300:FF:000127">
    <property type="entry name" value="Ribose import ATP-binding protein RbsA"/>
    <property type="match status" value="1"/>
</dbReference>
<reference evidence="11 12" key="1">
    <citation type="journal article" date="2014" name="Genome Announc.">
        <title>Draft Genome Sequences of Two Isolates of the Roseobacter Group, Sulfitobacter sp. Strains 3SOLIMAR09 and 1FIGIMAR09, from Harbors of Mallorca Island (Mediterranean Sea).</title>
        <authorList>
            <person name="Mas-Llado M."/>
            <person name="Pina-Villalonga J.M."/>
            <person name="Brunet-Galmes I."/>
            <person name="Nogales B."/>
            <person name="Bosch R."/>
        </authorList>
    </citation>
    <scope>NUCLEOTIDE SEQUENCE [LARGE SCALE GENOMIC DNA]</scope>
    <source>
        <strain evidence="11 12">1FIGIMAR09</strain>
    </source>
</reference>
<dbReference type="RefSeq" id="WP_037908590.1">
    <property type="nucleotide sequence ID" value="NZ_JEMU01000009.1"/>
</dbReference>
<dbReference type="PANTHER" id="PTHR43790:SF9">
    <property type="entry name" value="GALACTOFURANOSE TRANSPORTER ATP-BINDING PROTEIN YTFR"/>
    <property type="match status" value="1"/>
</dbReference>
<keyword evidence="6" id="KW-0547">Nucleotide-binding</keyword>
<keyword evidence="2" id="KW-0813">Transport</keyword>
<dbReference type="InterPro" id="IPR050107">
    <property type="entry name" value="ABC_carbohydrate_import_ATPase"/>
</dbReference>
<keyword evidence="8" id="KW-1278">Translocase</keyword>
<keyword evidence="3" id="KW-1003">Cell membrane</keyword>
<proteinExistence type="predicted"/>
<accession>A0A061SPI7</accession>
<evidence type="ECO:0000256" key="8">
    <source>
        <dbReference type="ARBA" id="ARBA00022967"/>
    </source>
</evidence>
<dbReference type="GO" id="GO:0016887">
    <property type="term" value="F:ATP hydrolysis activity"/>
    <property type="evidence" value="ECO:0007669"/>
    <property type="project" value="InterPro"/>
</dbReference>
<evidence type="ECO:0000256" key="5">
    <source>
        <dbReference type="ARBA" id="ARBA00022737"/>
    </source>
</evidence>
<evidence type="ECO:0000256" key="3">
    <source>
        <dbReference type="ARBA" id="ARBA00022475"/>
    </source>
</evidence>
<keyword evidence="4" id="KW-0762">Sugar transport</keyword>
<evidence type="ECO:0000256" key="9">
    <source>
        <dbReference type="ARBA" id="ARBA00023136"/>
    </source>
</evidence>
<keyword evidence="12" id="KW-1185">Reference proteome</keyword>
<dbReference type="InterPro" id="IPR027417">
    <property type="entry name" value="P-loop_NTPase"/>
</dbReference>
<keyword evidence="9" id="KW-0472">Membrane</keyword>
<dbReference type="SUPFAM" id="SSF52540">
    <property type="entry name" value="P-loop containing nucleoside triphosphate hydrolases"/>
    <property type="match status" value="2"/>
</dbReference>
<feature type="domain" description="ABC transporter" evidence="10">
    <location>
        <begin position="11"/>
        <end position="246"/>
    </location>
</feature>
<dbReference type="InterPro" id="IPR003593">
    <property type="entry name" value="AAA+_ATPase"/>
</dbReference>
<dbReference type="EMBL" id="JEMU01000009">
    <property type="protein sequence ID" value="KAJ02762.1"/>
    <property type="molecule type" value="Genomic_DNA"/>
</dbReference>
<dbReference type="SMART" id="SM00382">
    <property type="entry name" value="AAA"/>
    <property type="match status" value="1"/>
</dbReference>
<dbReference type="PANTHER" id="PTHR43790">
    <property type="entry name" value="CARBOHYDRATE TRANSPORT ATP-BINDING PROTEIN MG119-RELATED"/>
    <property type="match status" value="1"/>
</dbReference>
<dbReference type="GO" id="GO:0005524">
    <property type="term" value="F:ATP binding"/>
    <property type="evidence" value="ECO:0007669"/>
    <property type="project" value="UniProtKB-KW"/>
</dbReference>
<dbReference type="eggNOG" id="COG3845">
    <property type="taxonomic scope" value="Bacteria"/>
</dbReference>
<comment type="subcellular location">
    <subcellularLocation>
        <location evidence="1">Cell membrane</location>
        <topology evidence="1">Peripheral membrane protein</topology>
    </subcellularLocation>
</comment>
<evidence type="ECO:0000256" key="6">
    <source>
        <dbReference type="ARBA" id="ARBA00022741"/>
    </source>
</evidence>
<dbReference type="CDD" id="cd03216">
    <property type="entry name" value="ABC_Carb_Monos_I"/>
    <property type="match status" value="1"/>
</dbReference>
<dbReference type="STRING" id="83219.PM02_11740"/>
<comment type="caution">
    <text evidence="11">The sequence shown here is derived from an EMBL/GenBank/DDBJ whole genome shotgun (WGS) entry which is preliminary data.</text>
</comment>
<evidence type="ECO:0000256" key="7">
    <source>
        <dbReference type="ARBA" id="ARBA00022840"/>
    </source>
</evidence>
<feature type="domain" description="ABC transporter" evidence="10">
    <location>
        <begin position="262"/>
        <end position="506"/>
    </location>
</feature>
<organism evidence="11 12">
    <name type="scientific">Sulfitobacter mediterraneus</name>
    <dbReference type="NCBI Taxonomy" id="83219"/>
    <lineage>
        <taxon>Bacteria</taxon>
        <taxon>Pseudomonadati</taxon>
        <taxon>Pseudomonadota</taxon>
        <taxon>Alphaproteobacteria</taxon>
        <taxon>Rhodobacterales</taxon>
        <taxon>Roseobacteraceae</taxon>
        <taxon>Sulfitobacter</taxon>
    </lineage>
</organism>
<dbReference type="InterPro" id="IPR003439">
    <property type="entry name" value="ABC_transporter-like_ATP-bd"/>
</dbReference>
<dbReference type="Gene3D" id="3.40.50.300">
    <property type="entry name" value="P-loop containing nucleotide triphosphate hydrolases"/>
    <property type="match status" value="2"/>
</dbReference>
<gene>
    <name evidence="11" type="ORF">PM02_11740</name>
</gene>
<evidence type="ECO:0000313" key="11">
    <source>
        <dbReference type="EMBL" id="KAJ02762.1"/>
    </source>
</evidence>
<dbReference type="Proteomes" id="UP000027337">
    <property type="component" value="Unassembled WGS sequence"/>
</dbReference>
<name>A0A061SPI7_9RHOB</name>
<evidence type="ECO:0000313" key="12">
    <source>
        <dbReference type="Proteomes" id="UP000027337"/>
    </source>
</evidence>
<evidence type="ECO:0000256" key="4">
    <source>
        <dbReference type="ARBA" id="ARBA00022597"/>
    </source>
</evidence>
<dbReference type="Pfam" id="PF00005">
    <property type="entry name" value="ABC_tran"/>
    <property type="match status" value="2"/>
</dbReference>
<evidence type="ECO:0000259" key="10">
    <source>
        <dbReference type="PROSITE" id="PS50893"/>
    </source>
</evidence>
<dbReference type="PROSITE" id="PS00211">
    <property type="entry name" value="ABC_TRANSPORTER_1"/>
    <property type="match status" value="1"/>
</dbReference>
<dbReference type="InterPro" id="IPR017871">
    <property type="entry name" value="ABC_transporter-like_CS"/>
</dbReference>